<dbReference type="InterPro" id="IPR011765">
    <property type="entry name" value="Pept_M16_N"/>
</dbReference>
<dbReference type="SUPFAM" id="SSF63411">
    <property type="entry name" value="LuxS/MPP-like metallohydrolase"/>
    <property type="match status" value="2"/>
</dbReference>
<evidence type="ECO:0000259" key="2">
    <source>
        <dbReference type="Pfam" id="PF00675"/>
    </source>
</evidence>
<reference evidence="4 5" key="1">
    <citation type="submission" date="2015-09" db="EMBL/GenBank/DDBJ databases">
        <title>Draft genome sequence of Thermus scotoductus strain K1 isolated from a geothermal spring in Nagorno-Karabakh, Armenia.</title>
        <authorList>
            <person name="Saghatelyan A."/>
            <person name="Poghosyan L."/>
            <person name="Panosyan H."/>
            <person name="Birkeland N.-K."/>
        </authorList>
    </citation>
    <scope>NUCLEOTIDE SEQUENCE [LARGE SCALE GENOMIC DNA]</scope>
    <source>
        <strain evidence="4 5">K1</strain>
    </source>
</reference>
<feature type="domain" description="Peptidase M16 C-terminal" evidence="3">
    <location>
        <begin position="165"/>
        <end position="337"/>
    </location>
</feature>
<dbReference type="InterPro" id="IPR050361">
    <property type="entry name" value="MPP/UQCRC_Complex"/>
</dbReference>
<dbReference type="AlphaFoldDB" id="A0A0N0IQL4"/>
<evidence type="ECO:0000313" key="4">
    <source>
        <dbReference type="EMBL" id="KPD30704.1"/>
    </source>
</evidence>
<dbReference type="PANTHER" id="PTHR11851">
    <property type="entry name" value="METALLOPROTEASE"/>
    <property type="match status" value="1"/>
</dbReference>
<feature type="domain" description="Peptidase M16 N-terminal" evidence="2">
    <location>
        <begin position="12"/>
        <end position="158"/>
    </location>
</feature>
<evidence type="ECO:0000256" key="1">
    <source>
        <dbReference type="ARBA" id="ARBA00007261"/>
    </source>
</evidence>
<dbReference type="Proteomes" id="UP000053099">
    <property type="component" value="Unassembled WGS sequence"/>
</dbReference>
<dbReference type="EMBL" id="LJJR01000017">
    <property type="protein sequence ID" value="KPD30704.1"/>
    <property type="molecule type" value="Genomic_DNA"/>
</dbReference>
<evidence type="ECO:0000259" key="3">
    <source>
        <dbReference type="Pfam" id="PF05193"/>
    </source>
</evidence>
<comment type="similarity">
    <text evidence="1">Belongs to the peptidase M16 family.</text>
</comment>
<dbReference type="PANTHER" id="PTHR11851:SF49">
    <property type="entry name" value="MITOCHONDRIAL-PROCESSING PEPTIDASE SUBUNIT ALPHA"/>
    <property type="match status" value="1"/>
</dbReference>
<dbReference type="InterPro" id="IPR011249">
    <property type="entry name" value="Metalloenz_LuxS/M16"/>
</dbReference>
<protein>
    <submittedName>
        <fullName evidence="4">Peptidase M16</fullName>
    </submittedName>
</protein>
<dbReference type="GO" id="GO:0046872">
    <property type="term" value="F:metal ion binding"/>
    <property type="evidence" value="ECO:0007669"/>
    <property type="project" value="InterPro"/>
</dbReference>
<proteinExistence type="inferred from homology"/>
<comment type="caution">
    <text evidence="4">The sequence shown here is derived from an EMBL/GenBank/DDBJ whole genome shotgun (WGS) entry which is preliminary data.</text>
</comment>
<accession>A0A0N0IQL4</accession>
<dbReference type="Gene3D" id="3.30.830.10">
    <property type="entry name" value="Metalloenzyme, LuxS/M16 peptidase-like"/>
    <property type="match status" value="2"/>
</dbReference>
<gene>
    <name evidence="4" type="ORF">AN926_06950</name>
</gene>
<dbReference type="PATRIC" id="fig|37636.3.peg.456"/>
<sequence length="406" mass="45317">MFREAELKNGLRVIAEVLPEARSVALGYFVKTGARDEAKEESGVSHFLEHMVFKGPEGMDALSVNLAFDRLGAQYNAFTSEEATVYYGAVLPEFTFPLLELFSRLMRPALRQEDFDTEKKVILEEIARYQDRPGFMAYDWARARFFQGHPLGNSVLGTVESITALTREAMAAYHKRRYLPKNMVLAATGKVDFEALVAEAERLTEDWPLGEAGRAYPPLSPAQGVEERPYEKARTLYLVGLFPGVSYQEEERFAAQVLAHLLGEEGSGRLHFALVDRGLAEVASFGHEEADRAGFFHAYVQADPTNKEAVLAVLQEELGRIAREGVREEEVERAKTPLATALVFAGETPMGRLFHLGMEYLYTGRYLSLSAVKERVSQVGAKEVSALLERGFLHQGLYYLVGPYGT</sequence>
<dbReference type="InterPro" id="IPR007863">
    <property type="entry name" value="Peptidase_M16_C"/>
</dbReference>
<dbReference type="Pfam" id="PF05193">
    <property type="entry name" value="Peptidase_M16_C"/>
    <property type="match status" value="1"/>
</dbReference>
<evidence type="ECO:0000313" key="5">
    <source>
        <dbReference type="Proteomes" id="UP000053099"/>
    </source>
</evidence>
<name>A0A0N0IQL4_THESC</name>
<organism evidence="4 5">
    <name type="scientific">Thermus scotoductus</name>
    <dbReference type="NCBI Taxonomy" id="37636"/>
    <lineage>
        <taxon>Bacteria</taxon>
        <taxon>Thermotogati</taxon>
        <taxon>Deinococcota</taxon>
        <taxon>Deinococci</taxon>
        <taxon>Thermales</taxon>
        <taxon>Thermaceae</taxon>
        <taxon>Thermus</taxon>
    </lineage>
</organism>
<dbReference type="Pfam" id="PF00675">
    <property type="entry name" value="Peptidase_M16"/>
    <property type="match status" value="1"/>
</dbReference>